<evidence type="ECO:0000313" key="2">
    <source>
        <dbReference type="EMBL" id="MPN57259.1"/>
    </source>
</evidence>
<reference evidence="2" key="1">
    <citation type="submission" date="2019-08" db="EMBL/GenBank/DDBJ databases">
        <authorList>
            <person name="Kucharzyk K."/>
            <person name="Murdoch R.W."/>
            <person name="Higgins S."/>
            <person name="Loffler F."/>
        </authorList>
    </citation>
    <scope>NUCLEOTIDE SEQUENCE</scope>
</reference>
<dbReference type="Pfam" id="PF02894">
    <property type="entry name" value="GFO_IDH_MocA_C"/>
    <property type="match status" value="1"/>
</dbReference>
<dbReference type="Gene3D" id="3.40.50.720">
    <property type="entry name" value="NAD(P)-binding Rossmann-like Domain"/>
    <property type="match status" value="1"/>
</dbReference>
<sequence length="71" mass="8144">MAPRAKDTIEEIELDGNRWFSDYDIFYRNLADALDGTAELRVKPAEAMRVMKVMEAAFESDRTHSVVPCHL</sequence>
<comment type="caution">
    <text evidence="2">The sequence shown here is derived from an EMBL/GenBank/DDBJ whole genome shotgun (WGS) entry which is preliminary data.</text>
</comment>
<dbReference type="AlphaFoldDB" id="A0A645J3I2"/>
<dbReference type="EMBL" id="VSSQ01128589">
    <property type="protein sequence ID" value="MPN57259.1"/>
    <property type="molecule type" value="Genomic_DNA"/>
</dbReference>
<proteinExistence type="predicted"/>
<gene>
    <name evidence="2" type="ORF">SDC9_204953</name>
</gene>
<name>A0A645J3I2_9ZZZZ</name>
<feature type="domain" description="Gfo/Idh/MocA-like oxidoreductase C-terminal" evidence="1">
    <location>
        <begin position="17"/>
        <end position="67"/>
    </location>
</feature>
<organism evidence="2">
    <name type="scientific">bioreactor metagenome</name>
    <dbReference type="NCBI Taxonomy" id="1076179"/>
    <lineage>
        <taxon>unclassified sequences</taxon>
        <taxon>metagenomes</taxon>
        <taxon>ecological metagenomes</taxon>
    </lineage>
</organism>
<evidence type="ECO:0000259" key="1">
    <source>
        <dbReference type="Pfam" id="PF02894"/>
    </source>
</evidence>
<dbReference type="InterPro" id="IPR004104">
    <property type="entry name" value="Gfo/Idh/MocA-like_OxRdtase_C"/>
</dbReference>
<dbReference type="Gene3D" id="3.30.360.10">
    <property type="entry name" value="Dihydrodipicolinate Reductase, domain 2"/>
    <property type="match status" value="1"/>
</dbReference>
<accession>A0A645J3I2</accession>
<protein>
    <recommendedName>
        <fullName evidence="1">Gfo/Idh/MocA-like oxidoreductase C-terminal domain-containing protein</fullName>
    </recommendedName>
</protein>